<proteinExistence type="predicted"/>
<feature type="compositionally biased region" description="Basic and acidic residues" evidence="4">
    <location>
        <begin position="143"/>
        <end position="155"/>
    </location>
</feature>
<dbReference type="InterPro" id="IPR011011">
    <property type="entry name" value="Znf_FYVE_PHD"/>
</dbReference>
<reference evidence="6 7" key="1">
    <citation type="journal article" date="2023" name="Nat. Commun.">
        <title>Origin of minicircular mitochondrial genomes in red algae.</title>
        <authorList>
            <person name="Lee Y."/>
            <person name="Cho C.H."/>
            <person name="Lee Y.M."/>
            <person name="Park S.I."/>
            <person name="Yang J.H."/>
            <person name="West J.A."/>
            <person name="Bhattacharya D."/>
            <person name="Yoon H.S."/>
        </authorList>
    </citation>
    <scope>NUCLEOTIDE SEQUENCE [LARGE SCALE GENOMIC DNA]</scope>
    <source>
        <strain evidence="6 7">CCMP1338</strain>
        <tissue evidence="6">Whole cell</tissue>
    </source>
</reference>
<dbReference type="InterPro" id="IPR013083">
    <property type="entry name" value="Znf_RING/FYVE/PHD"/>
</dbReference>
<gene>
    <name evidence="6" type="ORF">NDN08_006567</name>
</gene>
<organism evidence="6 7">
    <name type="scientific">Rhodosorus marinus</name>
    <dbReference type="NCBI Taxonomy" id="101924"/>
    <lineage>
        <taxon>Eukaryota</taxon>
        <taxon>Rhodophyta</taxon>
        <taxon>Stylonematophyceae</taxon>
        <taxon>Stylonematales</taxon>
        <taxon>Stylonemataceae</taxon>
        <taxon>Rhodosorus</taxon>
    </lineage>
</organism>
<dbReference type="SUPFAM" id="SSF57903">
    <property type="entry name" value="FYVE/PHD zinc finger"/>
    <property type="match status" value="1"/>
</dbReference>
<dbReference type="AlphaFoldDB" id="A0AAV8UHY6"/>
<evidence type="ECO:0000313" key="7">
    <source>
        <dbReference type="Proteomes" id="UP001157974"/>
    </source>
</evidence>
<keyword evidence="1" id="KW-0479">Metal-binding</keyword>
<dbReference type="InterPro" id="IPR001965">
    <property type="entry name" value="Znf_PHD"/>
</dbReference>
<dbReference type="Gene3D" id="3.30.40.10">
    <property type="entry name" value="Zinc/RING finger domain, C3HC4 (zinc finger)"/>
    <property type="match status" value="1"/>
</dbReference>
<evidence type="ECO:0000313" key="6">
    <source>
        <dbReference type="EMBL" id="KAJ8902159.1"/>
    </source>
</evidence>
<evidence type="ECO:0000259" key="5">
    <source>
        <dbReference type="SMART" id="SM00249"/>
    </source>
</evidence>
<name>A0AAV8UHY6_9RHOD</name>
<comment type="caution">
    <text evidence="6">The sequence shown here is derived from an EMBL/GenBank/DDBJ whole genome shotgun (WGS) entry which is preliminary data.</text>
</comment>
<dbReference type="Proteomes" id="UP001157974">
    <property type="component" value="Unassembled WGS sequence"/>
</dbReference>
<keyword evidence="3" id="KW-0862">Zinc</keyword>
<protein>
    <recommendedName>
        <fullName evidence="5">Zinc finger PHD-type domain-containing protein</fullName>
    </recommendedName>
</protein>
<keyword evidence="2" id="KW-0863">Zinc-finger</keyword>
<evidence type="ECO:0000256" key="2">
    <source>
        <dbReference type="ARBA" id="ARBA00022771"/>
    </source>
</evidence>
<feature type="domain" description="Zinc finger PHD-type" evidence="5">
    <location>
        <begin position="170"/>
        <end position="222"/>
    </location>
</feature>
<evidence type="ECO:0000256" key="1">
    <source>
        <dbReference type="ARBA" id="ARBA00022723"/>
    </source>
</evidence>
<dbReference type="EMBL" id="JAMWBK010000009">
    <property type="protein sequence ID" value="KAJ8902159.1"/>
    <property type="molecule type" value="Genomic_DNA"/>
</dbReference>
<keyword evidence="7" id="KW-1185">Reference proteome</keyword>
<sequence length="266" mass="30726">MDSSGKRELGADNRNVKEEPTEMLLGFSKFEAEWILCPCCGLYPEKGLWKGVERQKHMMLCNPARFREELQNDHNFQVYLRKKGIRWFGYGLAKPLSSKQKLLQRRLHSNHTQSYRLSYYERAENIAKVTKFGKRSKAAQELNSKERWKRKDSPSKLKAKKSSAKRVIVNCTCGIDVFTGECLQCELCNKWSHRPCTGISDASFDKIRTRRLGSVFICYQCSLQAEAWTDLKVTVVSSRTDRDFDTNLEALKKNASEGERPLLQPD</sequence>
<dbReference type="SMART" id="SM00249">
    <property type="entry name" value="PHD"/>
    <property type="match status" value="1"/>
</dbReference>
<feature type="region of interest" description="Disordered" evidence="4">
    <location>
        <begin position="137"/>
        <end position="159"/>
    </location>
</feature>
<evidence type="ECO:0000256" key="3">
    <source>
        <dbReference type="ARBA" id="ARBA00022833"/>
    </source>
</evidence>
<dbReference type="GO" id="GO:0008270">
    <property type="term" value="F:zinc ion binding"/>
    <property type="evidence" value="ECO:0007669"/>
    <property type="project" value="UniProtKB-KW"/>
</dbReference>
<evidence type="ECO:0000256" key="4">
    <source>
        <dbReference type="SAM" id="MobiDB-lite"/>
    </source>
</evidence>
<accession>A0AAV8UHY6</accession>